<gene>
    <name evidence="1" type="ORF">ARB_05079</name>
</gene>
<dbReference type="AlphaFoldDB" id="D4AL82"/>
<comment type="caution">
    <text evidence="1">The sequence shown here is derived from an EMBL/GenBank/DDBJ whole genome shotgun (WGS) entry which is preliminary data.</text>
</comment>
<accession>D4AL82</accession>
<organism evidence="1 2">
    <name type="scientific">Arthroderma benhamiae (strain ATCC MYA-4681 / CBS 112371)</name>
    <name type="common">Trichophyton mentagrophytes</name>
    <dbReference type="NCBI Taxonomy" id="663331"/>
    <lineage>
        <taxon>Eukaryota</taxon>
        <taxon>Fungi</taxon>
        <taxon>Dikarya</taxon>
        <taxon>Ascomycota</taxon>
        <taxon>Pezizomycotina</taxon>
        <taxon>Eurotiomycetes</taxon>
        <taxon>Eurotiomycetidae</taxon>
        <taxon>Onygenales</taxon>
        <taxon>Arthrodermataceae</taxon>
        <taxon>Trichophyton</taxon>
    </lineage>
</organism>
<dbReference type="OMA" id="YLDEEWI"/>
<evidence type="ECO:0000313" key="1">
    <source>
        <dbReference type="EMBL" id="EFE36141.1"/>
    </source>
</evidence>
<name>D4AL82_ARTBC</name>
<dbReference type="RefSeq" id="XP_003016786.1">
    <property type="nucleotide sequence ID" value="XM_003016740.1"/>
</dbReference>
<dbReference type="STRING" id="663331.D4AL82"/>
<dbReference type="GeneID" id="9526263"/>
<evidence type="ECO:0008006" key="3">
    <source>
        <dbReference type="Google" id="ProtNLM"/>
    </source>
</evidence>
<dbReference type="OrthoDB" id="3940621at2759"/>
<sequence>MDTEEHQICTAIEATTRQSIMALVSGLGVFSRLPYEIRELIWLDFFPVDHGDKLTPSLSEYMDLRILLASSRLYQEISDVIFSKTRMVIDLSPPPDSGKRFWGALRLRRRVRKGIFCDGPVWTLNCWAKGRERRFDHFPFCKLAAIEIHISNPEDENGFFWRWRNVIRTLELLDTSLLPPIVIRLQKGKELSLQDTYVNCAGYDLHNRQVLKQLKYRKRKMLSWVDTCYGLVPYPDGGYNSRGWYIYDILVLPFYSRLRGAPSIRVEVHSDEIRRKIHWTTIRLAHDVFNRRVNRTDPFTSYLDEEWINCRIISQYYYIHDCLLWGQLLGNGRMMPFFRVGWHNRNLKIIAHRLAWLVTKFLD</sequence>
<dbReference type="Proteomes" id="UP000008866">
    <property type="component" value="Unassembled WGS sequence"/>
</dbReference>
<evidence type="ECO:0000313" key="2">
    <source>
        <dbReference type="Proteomes" id="UP000008866"/>
    </source>
</evidence>
<reference evidence="2" key="1">
    <citation type="journal article" date="2011" name="Genome Biol.">
        <title>Comparative and functional genomics provide insights into the pathogenicity of dermatophytic fungi.</title>
        <authorList>
            <person name="Burmester A."/>
            <person name="Shelest E."/>
            <person name="Gloeckner G."/>
            <person name="Heddergott C."/>
            <person name="Schindler S."/>
            <person name="Staib P."/>
            <person name="Heidel A."/>
            <person name="Felder M."/>
            <person name="Petzold A."/>
            <person name="Szafranski K."/>
            <person name="Feuermann M."/>
            <person name="Pedruzzi I."/>
            <person name="Priebe S."/>
            <person name="Groth M."/>
            <person name="Winkler R."/>
            <person name="Li W."/>
            <person name="Kniemeyer O."/>
            <person name="Schroeckh V."/>
            <person name="Hertweck C."/>
            <person name="Hube B."/>
            <person name="White T.C."/>
            <person name="Platzer M."/>
            <person name="Guthke R."/>
            <person name="Heitman J."/>
            <person name="Woestemeyer J."/>
            <person name="Zipfel P.F."/>
            <person name="Monod M."/>
            <person name="Brakhage A.A."/>
        </authorList>
    </citation>
    <scope>NUCLEOTIDE SEQUENCE [LARGE SCALE GENOMIC DNA]</scope>
    <source>
        <strain evidence="2">ATCC MYA-4681 / CBS 112371</strain>
    </source>
</reference>
<dbReference type="EMBL" id="ABSU01000002">
    <property type="protein sequence ID" value="EFE36141.1"/>
    <property type="molecule type" value="Genomic_DNA"/>
</dbReference>
<proteinExistence type="predicted"/>
<protein>
    <recommendedName>
        <fullName evidence="3">F-box domain-containing protein</fullName>
    </recommendedName>
</protein>
<keyword evidence="2" id="KW-1185">Reference proteome</keyword>
<dbReference type="HOGENOM" id="CLU_047139_0_0_1"/>
<dbReference type="eggNOG" id="ENOG502TI2B">
    <property type="taxonomic scope" value="Eukaryota"/>
</dbReference>
<dbReference type="KEGG" id="abe:ARB_05079"/>